<feature type="non-terminal residue" evidence="1">
    <location>
        <position position="1"/>
    </location>
</feature>
<proteinExistence type="predicted"/>
<dbReference type="Proteomes" id="UP000257109">
    <property type="component" value="Unassembled WGS sequence"/>
</dbReference>
<keyword evidence="2" id="KW-1185">Reference proteome</keyword>
<protein>
    <submittedName>
        <fullName evidence="1">Kinesin-like protein KIN-8A</fullName>
    </submittedName>
</protein>
<accession>A0A371EU08</accession>
<gene>
    <name evidence="1" type="primary">KIN8A</name>
    <name evidence="1" type="ORF">CR513_51394</name>
</gene>
<reference evidence="1" key="1">
    <citation type="submission" date="2018-05" db="EMBL/GenBank/DDBJ databases">
        <title>Draft genome of Mucuna pruriens seed.</title>
        <authorList>
            <person name="Nnadi N.E."/>
            <person name="Vos R."/>
            <person name="Hasami M.H."/>
            <person name="Devisetty U.K."/>
            <person name="Aguiy J.C."/>
        </authorList>
    </citation>
    <scope>NUCLEOTIDE SEQUENCE [LARGE SCALE GENOMIC DNA]</scope>
    <source>
        <strain evidence="1">JCA_2017</strain>
    </source>
</reference>
<organism evidence="1 2">
    <name type="scientific">Mucuna pruriens</name>
    <name type="common">Velvet bean</name>
    <name type="synonym">Dolichos pruriens</name>
    <dbReference type="NCBI Taxonomy" id="157652"/>
    <lineage>
        <taxon>Eukaryota</taxon>
        <taxon>Viridiplantae</taxon>
        <taxon>Streptophyta</taxon>
        <taxon>Embryophyta</taxon>
        <taxon>Tracheophyta</taxon>
        <taxon>Spermatophyta</taxon>
        <taxon>Magnoliopsida</taxon>
        <taxon>eudicotyledons</taxon>
        <taxon>Gunneridae</taxon>
        <taxon>Pentapetalae</taxon>
        <taxon>rosids</taxon>
        <taxon>fabids</taxon>
        <taxon>Fabales</taxon>
        <taxon>Fabaceae</taxon>
        <taxon>Papilionoideae</taxon>
        <taxon>50 kb inversion clade</taxon>
        <taxon>NPAAA clade</taxon>
        <taxon>indigoferoid/millettioid clade</taxon>
        <taxon>Phaseoleae</taxon>
        <taxon>Mucuna</taxon>
    </lineage>
</organism>
<dbReference type="STRING" id="157652.A0A371EU08"/>
<evidence type="ECO:0000313" key="1">
    <source>
        <dbReference type="EMBL" id="RDX69484.1"/>
    </source>
</evidence>
<name>A0A371EU08_MUCPR</name>
<dbReference type="EMBL" id="QJKJ01012091">
    <property type="protein sequence ID" value="RDX69484.1"/>
    <property type="molecule type" value="Genomic_DNA"/>
</dbReference>
<evidence type="ECO:0000313" key="2">
    <source>
        <dbReference type="Proteomes" id="UP000257109"/>
    </source>
</evidence>
<sequence>MDNLTLQFCFGQTGMVSSTGLFLPGQSIKRHYIEVSLNLTFLLLVHHYSQQLLQRGCLPPCLCHNVPLTCQYGSVGLVWGQALRHTKTELPATSIYIACTINRDIYLTKLGNKNYLLKNKIGKHHITFDFILTNFITQQEVYSTSTLELVGSIMKRKNEAIEARKTSIMLEMVDSPRMMVLAIDDNFSKIRWRTCDGSHVVYNEIDRDFLHN</sequence>
<dbReference type="AlphaFoldDB" id="A0A371EU08"/>
<comment type="caution">
    <text evidence="1">The sequence shown here is derived from an EMBL/GenBank/DDBJ whole genome shotgun (WGS) entry which is preliminary data.</text>
</comment>